<dbReference type="Proteomes" id="UP000032061">
    <property type="component" value="Unassembled WGS sequence"/>
</dbReference>
<evidence type="ECO:0000313" key="3">
    <source>
        <dbReference type="EMBL" id="OXA88114.1"/>
    </source>
</evidence>
<comment type="caution">
    <text evidence="2">The sequence shown here is derived from an EMBL/GenBank/DDBJ whole genome shotgun (WGS) entry which is preliminary data.</text>
</comment>
<protein>
    <recommendedName>
        <fullName evidence="1">GmrSD restriction endonucleases N-terminal domain-containing protein</fullName>
    </recommendedName>
</protein>
<evidence type="ECO:0000313" key="2">
    <source>
        <dbReference type="EMBL" id="KIO54414.1"/>
    </source>
</evidence>
<organism evidence="2 4">
    <name type="scientific">Flavobacterium hibernum</name>
    <dbReference type="NCBI Taxonomy" id="37752"/>
    <lineage>
        <taxon>Bacteria</taxon>
        <taxon>Pseudomonadati</taxon>
        <taxon>Bacteroidota</taxon>
        <taxon>Flavobacteriia</taxon>
        <taxon>Flavobacteriales</taxon>
        <taxon>Flavobacteriaceae</taxon>
        <taxon>Flavobacterium</taxon>
    </lineage>
</organism>
<dbReference type="STRING" id="37752.IW18_02915"/>
<evidence type="ECO:0000259" key="1">
    <source>
        <dbReference type="Pfam" id="PF03235"/>
    </source>
</evidence>
<dbReference type="Pfam" id="PF03235">
    <property type="entry name" value="GmrSD_N"/>
    <property type="match status" value="1"/>
</dbReference>
<gene>
    <name evidence="3" type="ORF">B0A73_10075</name>
    <name evidence="2" type="ORF">IW18_02915</name>
</gene>
<dbReference type="Proteomes" id="UP000198302">
    <property type="component" value="Unassembled WGS sequence"/>
</dbReference>
<proteinExistence type="predicted"/>
<reference evidence="3 5" key="2">
    <citation type="submission" date="2016-11" db="EMBL/GenBank/DDBJ databases">
        <title>Whole genomes of Flavobacteriaceae.</title>
        <authorList>
            <person name="Stine C."/>
            <person name="Li C."/>
            <person name="Tadesse D."/>
        </authorList>
    </citation>
    <scope>NUCLEOTIDE SEQUENCE [LARGE SCALE GENOMIC DNA]</scope>
    <source>
        <strain evidence="3 5">ATCC 51468</strain>
    </source>
</reference>
<dbReference type="InterPro" id="IPR004919">
    <property type="entry name" value="GmrSD_N"/>
</dbReference>
<feature type="domain" description="GmrSD restriction endonucleases N-terminal" evidence="1">
    <location>
        <begin position="15"/>
        <end position="241"/>
    </location>
</feature>
<evidence type="ECO:0000313" key="5">
    <source>
        <dbReference type="Proteomes" id="UP000198302"/>
    </source>
</evidence>
<dbReference type="EMBL" id="MUGX01000011">
    <property type="protein sequence ID" value="OXA88114.1"/>
    <property type="molecule type" value="Genomic_DNA"/>
</dbReference>
<dbReference type="OrthoDB" id="3654724at2"/>
<dbReference type="EMBL" id="JPRK01000003">
    <property type="protein sequence ID" value="KIO54414.1"/>
    <property type="molecule type" value="Genomic_DNA"/>
</dbReference>
<evidence type="ECO:0000313" key="4">
    <source>
        <dbReference type="Proteomes" id="UP000032061"/>
    </source>
</evidence>
<keyword evidence="5" id="KW-1185">Reference proteome</keyword>
<reference evidence="2 4" key="1">
    <citation type="submission" date="2015-01" db="EMBL/GenBank/DDBJ databases">
        <title>Genome of Flavobacterium hibernum DSM 12611.</title>
        <authorList>
            <person name="Stropko S.J."/>
            <person name="Pipes S.E."/>
            <person name="Newman J.D."/>
        </authorList>
    </citation>
    <scope>NUCLEOTIDE SEQUENCE [LARGE SCALE GENOMIC DNA]</scope>
    <source>
        <strain evidence="2 4">DSM 12611</strain>
    </source>
</reference>
<name>A0A0D0EFN5_9FLAO</name>
<dbReference type="AlphaFoldDB" id="A0A0D0EFN5"/>
<dbReference type="RefSeq" id="WP_041516076.1">
    <property type="nucleotide sequence ID" value="NZ_JPRK01000003.1"/>
</dbReference>
<sequence length="663" mass="77754">MRADIETSKKMSFWQLLQLHKIEIPIIQRDYAQGREDKSEIRQRFLNSIFSALSLNKPLELDFIYGSVIDDFMQPLDGQQRLTTLFLLHWYVAYKEDKLAGKAILENFTYETRTTSREFCIELIQKGINFKNLLETDFDKNGVPKNNQLSKTIIDSPWFFLSWKKDPTIKAMLVMLDAINQKATDKKFENIKDLWPKFTEDHTITFNYIELKDFGLSDDLYIKMNARGKPLTDFENFKASFENKIKIEFWEKEITNPTEKFAHKIDTIWTDLFWTVKDGDNLTDSPSIKIISSILMSCLSLSEKDKDSKERRIREILNQPNVIKPEDFDFNSFCYLKEALDAYSSIKDKIQLDFNLWSYLNNEINFFDTIAKGDKIEYQKIVLFYAQTQYLLNNEEIDNTNFSDWIRVVRNIVVNSTIDSAETFTGAIRLINELSIGSKDIYRYLSENSIKSEFAKDQVKEEIIKSRIIGFDDTYKGIIFKTEDTNFCRGRITFAFDCIEFDKNSIGSFSSDKLSKIEKVLQYHLSDDNDISNDFRRGLFTIDDNHFYNYWDTSWLYAVGAPKRCMIGSINDLKSFAYKSNFKKYLIGLLQKLTEKGLDEIIEGYEIPNDMPNWKKRLIKEKGLLDYSKKHYIAIKEDECCWLIPESKVANNKEGAKKCKSIK</sequence>
<accession>A0A0D0EFN5</accession>